<protein>
    <submittedName>
        <fullName evidence="1">Uncharacterized protein</fullName>
    </submittedName>
</protein>
<organism evidence="1 3">
    <name type="scientific">Linderina pennispora</name>
    <dbReference type="NCBI Taxonomy" id="61395"/>
    <lineage>
        <taxon>Eukaryota</taxon>
        <taxon>Fungi</taxon>
        <taxon>Fungi incertae sedis</taxon>
        <taxon>Zoopagomycota</taxon>
        <taxon>Kickxellomycotina</taxon>
        <taxon>Kickxellomycetes</taxon>
        <taxon>Kickxellales</taxon>
        <taxon>Kickxellaceae</taxon>
        <taxon>Linderina</taxon>
    </lineage>
</organism>
<comment type="caution">
    <text evidence="1">The sequence shown here is derived from an EMBL/GenBank/DDBJ whole genome shotgun (WGS) entry which is preliminary data.</text>
</comment>
<dbReference type="GeneID" id="63806992"/>
<dbReference type="AlphaFoldDB" id="A0A1Y1W9G7"/>
<gene>
    <name evidence="1" type="ORF">DL89DRAFT_292842</name>
    <name evidence="2" type="ORF">DL89DRAFT_292844</name>
</gene>
<dbReference type="Proteomes" id="UP000193922">
    <property type="component" value="Unassembled WGS sequence"/>
</dbReference>
<reference evidence="1 3" key="1">
    <citation type="submission" date="2016-07" db="EMBL/GenBank/DDBJ databases">
        <title>Pervasive Adenine N6-methylation of Active Genes in Fungi.</title>
        <authorList>
            <consortium name="DOE Joint Genome Institute"/>
            <person name="Mondo S.J."/>
            <person name="Dannebaum R.O."/>
            <person name="Kuo R.C."/>
            <person name="Labutti K."/>
            <person name="Haridas S."/>
            <person name="Kuo A."/>
            <person name="Salamov A."/>
            <person name="Ahrendt S.R."/>
            <person name="Lipzen A."/>
            <person name="Sullivan W."/>
            <person name="Andreopoulos W.B."/>
            <person name="Clum A."/>
            <person name="Lindquist E."/>
            <person name="Daum C."/>
            <person name="Ramamoorthy G.K."/>
            <person name="Gryganskyi A."/>
            <person name="Culley D."/>
            <person name="Magnuson J.K."/>
            <person name="James T.Y."/>
            <person name="O'Malley M.A."/>
            <person name="Stajich J.E."/>
            <person name="Spatafora J.W."/>
            <person name="Visel A."/>
            <person name="Grigoriev I.V."/>
        </authorList>
    </citation>
    <scope>NUCLEOTIDE SEQUENCE [LARGE SCALE GENOMIC DNA]</scope>
    <source>
        <strain evidence="1 3">ATCC 12442</strain>
    </source>
</reference>
<proteinExistence type="predicted"/>
<evidence type="ECO:0000313" key="2">
    <source>
        <dbReference type="EMBL" id="ORX70181.1"/>
    </source>
</evidence>
<dbReference type="EMBL" id="MCFD01000006">
    <property type="protein sequence ID" value="ORX70179.1"/>
    <property type="molecule type" value="Genomic_DNA"/>
</dbReference>
<evidence type="ECO:0000313" key="1">
    <source>
        <dbReference type="EMBL" id="ORX70179.1"/>
    </source>
</evidence>
<dbReference type="EMBL" id="MCFD01000006">
    <property type="protein sequence ID" value="ORX70181.1"/>
    <property type="molecule type" value="Genomic_DNA"/>
</dbReference>
<sequence>MISTHPNGHHVAALDAAVMCDPTKILCIRQACSKPIDNISGSGGSSSDRDTDNSVYCSPACLYSDALDRHRRQSSALGSPSYLNASVRTDDSLQLQLQKQQQQPPSPPHISTSLLIRRGIDPWAAPDDIALRQIVGRMLAEALAVHVASPSNAENSWAIENEAYRLSYHSAYTADAMSASRQYYQHISMVLVSRLRAEGALVHLLAAGHMPPDILCRHLACG</sequence>
<name>A0A1Y1W9G7_9FUNG</name>
<keyword evidence="3" id="KW-1185">Reference proteome</keyword>
<dbReference type="RefSeq" id="XP_040743817.1">
    <property type="nucleotide sequence ID" value="XM_040890344.1"/>
</dbReference>
<dbReference type="OrthoDB" id="5563127at2759"/>
<accession>A0A1Y1W9G7</accession>
<evidence type="ECO:0000313" key="3">
    <source>
        <dbReference type="Proteomes" id="UP000193922"/>
    </source>
</evidence>